<dbReference type="PANTHER" id="PTHR47765">
    <property type="entry name" value="3'-5' EXONUCLEASE DOMAIN-CONTAINING PROTEIN"/>
    <property type="match status" value="1"/>
</dbReference>
<keyword evidence="2" id="KW-0813">Transport</keyword>
<evidence type="ECO:0000256" key="2">
    <source>
        <dbReference type="ARBA" id="ARBA00022448"/>
    </source>
</evidence>
<keyword evidence="7" id="KW-0175">Coiled coil</keyword>
<evidence type="ECO:0000256" key="7">
    <source>
        <dbReference type="SAM" id="Coils"/>
    </source>
</evidence>
<evidence type="ECO:0000313" key="11">
    <source>
        <dbReference type="Proteomes" id="UP000008141"/>
    </source>
</evidence>
<dbReference type="EMBL" id="GL433862">
    <property type="protein sequence ID" value="EFN51573.1"/>
    <property type="molecule type" value="Genomic_DNA"/>
</dbReference>
<dbReference type="GO" id="GO:0016020">
    <property type="term" value="C:membrane"/>
    <property type="evidence" value="ECO:0007669"/>
    <property type="project" value="UniProtKB-SubCell"/>
</dbReference>
<dbReference type="Proteomes" id="UP000008141">
    <property type="component" value="Unassembled WGS sequence"/>
</dbReference>
<sequence>MQDDGKDRISAALQSNDATVFIASISSALRDSRAAFPLLRRHLGYLMASTSAEDTGHFVLACIEASLREGLRDTDVSPAICHLILDTVNEVEGWRPAAAPPAVATPAPAAPSPLRARAAAVLLRCCATQPRLAAKLAATFGLTERDLSAAQRAQALDAISALLDAAATSASGVALLLHFPGLRRHFHIEAVVEDLVLSSQDQVALRLARELGSREVQMLLVDCCLQYGQLRVANSAVKDFGLQLEFPNVERLHKTKQLEKMVGKGLWGVAATYVGEDDELQRSLLTSMLAAGELSLARQQQQLFGLEAEFQIHPERLAEEQAARRERYLQMPLPPGALHYVQCAGGLAAMALRLQALLRQPTRHGAAHSPADATADAGVATAAPQQQQQADQRQAAAPGGRQDGVPAAAAAAAAFAGAHGDEELLPVLGLDLEWQPDGENSSPPSLLQISTDAEVWLVDLLALTGREAGDALAAAIVPVLSSDRVYKLGCGIASDFRKLARHHPAAFSLARGCLDLSTLWRSCHIEQTGKRSTAGYKKRVGEVSLSVLAQSVLGKPLDKSQQVSDWGRRPLSSQQLEYAALDAHAAVLIFRGMGQLHHPYRTRQGLALHTFCYDSRHGGTTGTAFAGDDNGGPGNGGPGAGAGGGGCPGAGHGRSSSGVGHGSGAAPGSLGGQQSGGAGGTAAAGRGSTGSSAFAGPTGSRNGGGGGGGRPSPNSAQERGKELNASNGSGSGDDARSSGDELAAARRKARLAQESIDEDAAEGVYDASTSCDSQELLLDRDPYKEESRRYFRTVFDFDRWAAHRSTRRYLRHLLGIHRSRMVRGLAAPLLYMAALTSSVALYHTLAEAGMVPEVAYAFQIRANEPFTLSSFALSLLLVFRTNASYSRWLDARKAWGQVVNRSRDLVRQGITYIPLAMEEPFSIMPLEQLCDALESNVEELQRMHSAAGSEGGRAALSAAQVVQAAVLPR</sequence>
<keyword evidence="3" id="KW-0812">Transmembrane</keyword>
<evidence type="ECO:0000313" key="10">
    <source>
        <dbReference type="EMBL" id="EFN51573.1"/>
    </source>
</evidence>
<feature type="compositionally biased region" description="Gly residues" evidence="8">
    <location>
        <begin position="659"/>
        <end position="682"/>
    </location>
</feature>
<dbReference type="GO" id="GO:0008408">
    <property type="term" value="F:3'-5' exonuclease activity"/>
    <property type="evidence" value="ECO:0007669"/>
    <property type="project" value="InterPro"/>
</dbReference>
<dbReference type="Pfam" id="PF01612">
    <property type="entry name" value="DNA_pol_A_exo1"/>
    <property type="match status" value="1"/>
</dbReference>
<feature type="domain" description="3'-5' exonuclease" evidence="9">
    <location>
        <begin position="425"/>
        <end position="592"/>
    </location>
</feature>
<comment type="subcellular location">
    <subcellularLocation>
        <location evidence="1">Membrane</location>
        <topology evidence="1">Multi-pass membrane protein</topology>
    </subcellularLocation>
</comment>
<feature type="compositionally biased region" description="Gly residues" evidence="8">
    <location>
        <begin position="629"/>
        <end position="652"/>
    </location>
</feature>
<dbReference type="GO" id="GO:0005254">
    <property type="term" value="F:chloride channel activity"/>
    <property type="evidence" value="ECO:0007669"/>
    <property type="project" value="InterPro"/>
</dbReference>
<feature type="coiled-coil region" evidence="7">
    <location>
        <begin position="923"/>
        <end position="950"/>
    </location>
</feature>
<dbReference type="KEGG" id="cvr:CHLNCDRAFT_140064"/>
<dbReference type="InterPro" id="IPR036397">
    <property type="entry name" value="RNaseH_sf"/>
</dbReference>
<reference evidence="10 11" key="1">
    <citation type="journal article" date="2010" name="Plant Cell">
        <title>The Chlorella variabilis NC64A genome reveals adaptation to photosymbiosis, coevolution with viruses, and cryptic sex.</title>
        <authorList>
            <person name="Blanc G."/>
            <person name="Duncan G."/>
            <person name="Agarkova I."/>
            <person name="Borodovsky M."/>
            <person name="Gurnon J."/>
            <person name="Kuo A."/>
            <person name="Lindquist E."/>
            <person name="Lucas S."/>
            <person name="Pangilinan J."/>
            <person name="Polle J."/>
            <person name="Salamov A."/>
            <person name="Terry A."/>
            <person name="Yamada T."/>
            <person name="Dunigan D.D."/>
            <person name="Grigoriev I.V."/>
            <person name="Claverie J.M."/>
            <person name="Van Etten J.L."/>
        </authorList>
    </citation>
    <scope>NUCLEOTIDE SEQUENCE [LARGE SCALE GENOMIC DNA]</scope>
    <source>
        <strain evidence="10 11">NC64A</strain>
    </source>
</reference>
<evidence type="ECO:0000256" key="1">
    <source>
        <dbReference type="ARBA" id="ARBA00004141"/>
    </source>
</evidence>
<dbReference type="SUPFAM" id="SSF53098">
    <property type="entry name" value="Ribonuclease H-like"/>
    <property type="match status" value="1"/>
</dbReference>
<feature type="compositionally biased region" description="Low complexity" evidence="8">
    <location>
        <begin position="683"/>
        <end position="700"/>
    </location>
</feature>
<dbReference type="InterPro" id="IPR044669">
    <property type="entry name" value="YneE/VCCN1/2-like"/>
</dbReference>
<evidence type="ECO:0000256" key="5">
    <source>
        <dbReference type="ARBA" id="ARBA00023065"/>
    </source>
</evidence>
<proteinExistence type="predicted"/>
<keyword evidence="11" id="KW-1185">Reference proteome</keyword>
<accession>E1ZRI1</accession>
<evidence type="ECO:0000259" key="9">
    <source>
        <dbReference type="Pfam" id="PF01612"/>
    </source>
</evidence>
<organism evidence="11">
    <name type="scientific">Chlorella variabilis</name>
    <name type="common">Green alga</name>
    <dbReference type="NCBI Taxonomy" id="554065"/>
    <lineage>
        <taxon>Eukaryota</taxon>
        <taxon>Viridiplantae</taxon>
        <taxon>Chlorophyta</taxon>
        <taxon>core chlorophytes</taxon>
        <taxon>Trebouxiophyceae</taxon>
        <taxon>Chlorellales</taxon>
        <taxon>Chlorellaceae</taxon>
        <taxon>Chlorella clade</taxon>
        <taxon>Chlorella</taxon>
    </lineage>
</organism>
<protein>
    <recommendedName>
        <fullName evidence="9">3'-5' exonuclease domain-containing protein</fullName>
    </recommendedName>
</protein>
<evidence type="ECO:0000256" key="6">
    <source>
        <dbReference type="ARBA" id="ARBA00023136"/>
    </source>
</evidence>
<evidence type="ECO:0000256" key="8">
    <source>
        <dbReference type="SAM" id="MobiDB-lite"/>
    </source>
</evidence>
<dbReference type="GeneID" id="17351025"/>
<dbReference type="eggNOG" id="KOG2207">
    <property type="taxonomic scope" value="Eukaryota"/>
</dbReference>
<evidence type="ECO:0000256" key="4">
    <source>
        <dbReference type="ARBA" id="ARBA00022989"/>
    </source>
</evidence>
<dbReference type="OrthoDB" id="10261556at2759"/>
<evidence type="ECO:0000256" key="3">
    <source>
        <dbReference type="ARBA" id="ARBA00022692"/>
    </source>
</evidence>
<feature type="compositionally biased region" description="Gly residues" evidence="8">
    <location>
        <begin position="701"/>
        <end position="710"/>
    </location>
</feature>
<feature type="region of interest" description="Disordered" evidence="8">
    <location>
        <begin position="623"/>
        <end position="746"/>
    </location>
</feature>
<dbReference type="GO" id="GO:0003676">
    <property type="term" value="F:nucleic acid binding"/>
    <property type="evidence" value="ECO:0007669"/>
    <property type="project" value="InterPro"/>
</dbReference>
<name>E1ZRI1_CHLVA</name>
<feature type="compositionally biased region" description="Low complexity" evidence="8">
    <location>
        <begin position="367"/>
        <end position="400"/>
    </location>
</feature>
<dbReference type="GO" id="GO:0006139">
    <property type="term" value="P:nucleobase-containing compound metabolic process"/>
    <property type="evidence" value="ECO:0007669"/>
    <property type="project" value="InterPro"/>
</dbReference>
<gene>
    <name evidence="10" type="ORF">CHLNCDRAFT_140064</name>
</gene>
<dbReference type="InterPro" id="IPR012337">
    <property type="entry name" value="RNaseH-like_sf"/>
</dbReference>
<dbReference type="InParanoid" id="E1ZRI1"/>
<dbReference type="RefSeq" id="XP_005843675.1">
    <property type="nucleotide sequence ID" value="XM_005843613.1"/>
</dbReference>
<dbReference type="InterPro" id="IPR052408">
    <property type="entry name" value="Exonuclease_MUT-7-like"/>
</dbReference>
<keyword evidence="5" id="KW-0406">Ion transport</keyword>
<dbReference type="InterPro" id="IPR002562">
    <property type="entry name" value="3'-5'_exonuclease_dom"/>
</dbReference>
<dbReference type="Pfam" id="PF25539">
    <property type="entry name" value="Bestrophin_2"/>
    <property type="match status" value="1"/>
</dbReference>
<dbReference type="PANTHER" id="PTHR47765:SF2">
    <property type="entry name" value="EXONUCLEASE MUT-7 HOMOLOG"/>
    <property type="match status" value="1"/>
</dbReference>
<keyword evidence="6" id="KW-0472">Membrane</keyword>
<dbReference type="Gene3D" id="3.30.420.10">
    <property type="entry name" value="Ribonuclease H-like superfamily/Ribonuclease H"/>
    <property type="match status" value="1"/>
</dbReference>
<dbReference type="AlphaFoldDB" id="E1ZRI1"/>
<keyword evidence="4" id="KW-1133">Transmembrane helix</keyword>
<feature type="region of interest" description="Disordered" evidence="8">
    <location>
        <begin position="363"/>
        <end position="403"/>
    </location>
</feature>